<name>A0A0E9WKM2_ANGAN</name>
<evidence type="ECO:0000313" key="1">
    <source>
        <dbReference type="EMBL" id="JAH90897.1"/>
    </source>
</evidence>
<protein>
    <submittedName>
        <fullName evidence="1">Uncharacterized protein</fullName>
    </submittedName>
</protein>
<reference evidence="1" key="2">
    <citation type="journal article" date="2015" name="Fish Shellfish Immunol.">
        <title>Early steps in the European eel (Anguilla anguilla)-Vibrio vulnificus interaction in the gills: Role of the RtxA13 toxin.</title>
        <authorList>
            <person name="Callol A."/>
            <person name="Pajuelo D."/>
            <person name="Ebbesson L."/>
            <person name="Teles M."/>
            <person name="MacKenzie S."/>
            <person name="Amaro C."/>
        </authorList>
    </citation>
    <scope>NUCLEOTIDE SEQUENCE</scope>
</reference>
<reference evidence="1" key="1">
    <citation type="submission" date="2014-11" db="EMBL/GenBank/DDBJ databases">
        <authorList>
            <person name="Amaro Gonzalez C."/>
        </authorList>
    </citation>
    <scope>NUCLEOTIDE SEQUENCE</scope>
</reference>
<dbReference type="AlphaFoldDB" id="A0A0E9WKM2"/>
<proteinExistence type="predicted"/>
<accession>A0A0E9WKM2</accession>
<sequence length="90" mass="10025">MLPYTRICTPAAFRLTWNTKSILYITSLLALLRSRIAGSCFGPFCSVFFRQYRQICLIKGDADFEVRSAWLSNVSPYESCVGSISLSTGG</sequence>
<dbReference type="EMBL" id="GBXM01017680">
    <property type="protein sequence ID" value="JAH90897.1"/>
    <property type="molecule type" value="Transcribed_RNA"/>
</dbReference>
<organism evidence="1">
    <name type="scientific">Anguilla anguilla</name>
    <name type="common">European freshwater eel</name>
    <name type="synonym">Muraena anguilla</name>
    <dbReference type="NCBI Taxonomy" id="7936"/>
    <lineage>
        <taxon>Eukaryota</taxon>
        <taxon>Metazoa</taxon>
        <taxon>Chordata</taxon>
        <taxon>Craniata</taxon>
        <taxon>Vertebrata</taxon>
        <taxon>Euteleostomi</taxon>
        <taxon>Actinopterygii</taxon>
        <taxon>Neopterygii</taxon>
        <taxon>Teleostei</taxon>
        <taxon>Anguilliformes</taxon>
        <taxon>Anguillidae</taxon>
        <taxon>Anguilla</taxon>
    </lineage>
</organism>